<accession>X1K103</accession>
<feature type="non-terminal residue" evidence="4">
    <location>
        <position position="1"/>
    </location>
</feature>
<protein>
    <recommendedName>
        <fullName evidence="5">Aminotransferase class I/classII domain-containing protein</fullName>
    </recommendedName>
</protein>
<dbReference type="GO" id="GO:0008483">
    <property type="term" value="F:transaminase activity"/>
    <property type="evidence" value="ECO:0007669"/>
    <property type="project" value="UniProtKB-KW"/>
</dbReference>
<dbReference type="AlphaFoldDB" id="X1K103"/>
<sequence length="60" mass="6558">DKLMKVLNEVGLKARVPKATFYIWAKVPQGHSSVNFTKKLLDEARIAVTPGIGYGKEGEG</sequence>
<evidence type="ECO:0000256" key="3">
    <source>
        <dbReference type="ARBA" id="ARBA00022679"/>
    </source>
</evidence>
<organism evidence="4">
    <name type="scientific">marine sediment metagenome</name>
    <dbReference type="NCBI Taxonomy" id="412755"/>
    <lineage>
        <taxon>unclassified sequences</taxon>
        <taxon>metagenomes</taxon>
        <taxon>ecological metagenomes</taxon>
    </lineage>
</organism>
<keyword evidence="3" id="KW-0808">Transferase</keyword>
<dbReference type="SUPFAM" id="SSF53383">
    <property type="entry name" value="PLP-dependent transferases"/>
    <property type="match status" value="1"/>
</dbReference>
<evidence type="ECO:0000256" key="2">
    <source>
        <dbReference type="ARBA" id="ARBA00022576"/>
    </source>
</evidence>
<dbReference type="PANTHER" id="PTHR42832">
    <property type="entry name" value="AMINO ACID AMINOTRANSFERASE"/>
    <property type="match status" value="1"/>
</dbReference>
<dbReference type="PANTHER" id="PTHR42832:SF3">
    <property type="entry name" value="L-GLUTAMINE--4-(METHYLSULFANYL)-2-OXOBUTANOATE AMINOTRANSFERASE"/>
    <property type="match status" value="1"/>
</dbReference>
<dbReference type="InterPro" id="IPR015424">
    <property type="entry name" value="PyrdxlP-dep_Trfase"/>
</dbReference>
<evidence type="ECO:0000313" key="4">
    <source>
        <dbReference type="EMBL" id="GAI00178.1"/>
    </source>
</evidence>
<dbReference type="InterPro" id="IPR015422">
    <property type="entry name" value="PyrdxlP-dep_Trfase_small"/>
</dbReference>
<comment type="caution">
    <text evidence="4">The sequence shown here is derived from an EMBL/GenBank/DDBJ whole genome shotgun (WGS) entry which is preliminary data.</text>
</comment>
<dbReference type="InterPro" id="IPR050881">
    <property type="entry name" value="LL-DAP_aminotransferase"/>
</dbReference>
<proteinExistence type="predicted"/>
<evidence type="ECO:0000256" key="1">
    <source>
        <dbReference type="ARBA" id="ARBA00001933"/>
    </source>
</evidence>
<keyword evidence="2" id="KW-0032">Aminotransferase</keyword>
<evidence type="ECO:0008006" key="5">
    <source>
        <dbReference type="Google" id="ProtNLM"/>
    </source>
</evidence>
<gene>
    <name evidence="4" type="ORF">S03H2_72397</name>
</gene>
<reference evidence="4" key="1">
    <citation type="journal article" date="2014" name="Front. Microbiol.">
        <title>High frequency of phylogenetically diverse reductive dehalogenase-homologous genes in deep subseafloor sedimentary metagenomes.</title>
        <authorList>
            <person name="Kawai M."/>
            <person name="Futagami T."/>
            <person name="Toyoda A."/>
            <person name="Takaki Y."/>
            <person name="Nishi S."/>
            <person name="Hori S."/>
            <person name="Arai W."/>
            <person name="Tsubouchi T."/>
            <person name="Morono Y."/>
            <person name="Uchiyama I."/>
            <person name="Ito T."/>
            <person name="Fujiyama A."/>
            <person name="Inagaki F."/>
            <person name="Takami H."/>
        </authorList>
    </citation>
    <scope>NUCLEOTIDE SEQUENCE</scope>
    <source>
        <strain evidence="4">Expedition CK06-06</strain>
    </source>
</reference>
<comment type="cofactor">
    <cofactor evidence="1">
        <name>pyridoxal 5'-phosphate</name>
        <dbReference type="ChEBI" id="CHEBI:597326"/>
    </cofactor>
</comment>
<dbReference type="Gene3D" id="3.90.1150.10">
    <property type="entry name" value="Aspartate Aminotransferase, domain 1"/>
    <property type="match status" value="1"/>
</dbReference>
<name>X1K103_9ZZZZ</name>
<dbReference type="EMBL" id="BARU01048921">
    <property type="protein sequence ID" value="GAI00178.1"/>
    <property type="molecule type" value="Genomic_DNA"/>
</dbReference>